<dbReference type="AlphaFoldDB" id="A0AAE1AV92"/>
<sequence length="161" mass="17625">MAPIAPTTSASTVANTKTKNSSTTQFNPVFTWKGKVLCLKKKNRRANDFSRQSMGVQKEIINPGDGATYPKRGQMVVIHYTACLTDGSELDSSRSRGNPFKFRIGKGEVIKGWDEGVSKMSKGERAKLVCSPDFAYGARGYPGAIPNNATLIFDIELLKME</sequence>
<evidence type="ECO:0000256" key="1">
    <source>
        <dbReference type="ARBA" id="ARBA00000971"/>
    </source>
</evidence>
<evidence type="ECO:0000256" key="2">
    <source>
        <dbReference type="ARBA" id="ARBA00013194"/>
    </source>
</evidence>
<dbReference type="Pfam" id="PF00254">
    <property type="entry name" value="FKBP_C"/>
    <property type="match status" value="1"/>
</dbReference>
<dbReference type="PANTHER" id="PTHR10516:SF443">
    <property type="entry name" value="FK506-BINDING PROTEIN 59-RELATED"/>
    <property type="match status" value="1"/>
</dbReference>
<dbReference type="PROSITE" id="PS50059">
    <property type="entry name" value="FKBP_PPIASE"/>
    <property type="match status" value="1"/>
</dbReference>
<dbReference type="FunFam" id="3.10.50.40:FF:000025">
    <property type="entry name" value="Peptidylprolyl isomerase"/>
    <property type="match status" value="1"/>
</dbReference>
<organism evidence="8 9">
    <name type="scientific">Elysia crispata</name>
    <name type="common">lettuce slug</name>
    <dbReference type="NCBI Taxonomy" id="231223"/>
    <lineage>
        <taxon>Eukaryota</taxon>
        <taxon>Metazoa</taxon>
        <taxon>Spiralia</taxon>
        <taxon>Lophotrochozoa</taxon>
        <taxon>Mollusca</taxon>
        <taxon>Gastropoda</taxon>
        <taxon>Heterobranchia</taxon>
        <taxon>Euthyneura</taxon>
        <taxon>Panpulmonata</taxon>
        <taxon>Sacoglossa</taxon>
        <taxon>Placobranchoidea</taxon>
        <taxon>Plakobranchidae</taxon>
        <taxon>Elysia</taxon>
    </lineage>
</organism>
<dbReference type="Gene3D" id="3.10.50.40">
    <property type="match status" value="1"/>
</dbReference>
<dbReference type="InterPro" id="IPR001179">
    <property type="entry name" value="PPIase_FKBP_dom"/>
</dbReference>
<dbReference type="InterPro" id="IPR050689">
    <property type="entry name" value="FKBP-type_PPIase"/>
</dbReference>
<protein>
    <recommendedName>
        <fullName evidence="2 5">peptidylprolyl isomerase</fullName>
        <ecNumber evidence="2 5">5.2.1.8</ecNumber>
    </recommendedName>
</protein>
<evidence type="ECO:0000313" key="9">
    <source>
        <dbReference type="Proteomes" id="UP001283361"/>
    </source>
</evidence>
<evidence type="ECO:0000256" key="6">
    <source>
        <dbReference type="SAM" id="MobiDB-lite"/>
    </source>
</evidence>
<evidence type="ECO:0000256" key="4">
    <source>
        <dbReference type="ARBA" id="ARBA00023235"/>
    </source>
</evidence>
<keyword evidence="4 5" id="KW-0413">Isomerase</keyword>
<accession>A0AAE1AV92</accession>
<dbReference type="Proteomes" id="UP001283361">
    <property type="component" value="Unassembled WGS sequence"/>
</dbReference>
<comment type="catalytic activity">
    <reaction evidence="1 5">
        <text>[protein]-peptidylproline (omega=180) = [protein]-peptidylproline (omega=0)</text>
        <dbReference type="Rhea" id="RHEA:16237"/>
        <dbReference type="Rhea" id="RHEA-COMP:10747"/>
        <dbReference type="Rhea" id="RHEA-COMP:10748"/>
        <dbReference type="ChEBI" id="CHEBI:83833"/>
        <dbReference type="ChEBI" id="CHEBI:83834"/>
        <dbReference type="EC" id="5.2.1.8"/>
    </reaction>
</comment>
<comment type="caution">
    <text evidence="8">The sequence shown here is derived from an EMBL/GenBank/DDBJ whole genome shotgun (WGS) entry which is preliminary data.</text>
</comment>
<feature type="domain" description="PPIase FKBP-type" evidence="7">
    <location>
        <begin position="73"/>
        <end position="161"/>
    </location>
</feature>
<evidence type="ECO:0000259" key="7">
    <source>
        <dbReference type="PROSITE" id="PS50059"/>
    </source>
</evidence>
<dbReference type="SUPFAM" id="SSF54534">
    <property type="entry name" value="FKBP-like"/>
    <property type="match status" value="1"/>
</dbReference>
<feature type="region of interest" description="Disordered" evidence="6">
    <location>
        <begin position="1"/>
        <end position="22"/>
    </location>
</feature>
<proteinExistence type="predicted"/>
<keyword evidence="3 5" id="KW-0697">Rotamase</keyword>
<dbReference type="GO" id="GO:0033017">
    <property type="term" value="C:sarcoplasmic reticulum membrane"/>
    <property type="evidence" value="ECO:0007669"/>
    <property type="project" value="TreeGrafter"/>
</dbReference>
<dbReference type="EMBL" id="JAWDGP010001105">
    <property type="protein sequence ID" value="KAK3794527.1"/>
    <property type="molecule type" value="Genomic_DNA"/>
</dbReference>
<keyword evidence="9" id="KW-1185">Reference proteome</keyword>
<dbReference type="EC" id="5.2.1.8" evidence="2 5"/>
<dbReference type="GO" id="GO:0003755">
    <property type="term" value="F:peptidyl-prolyl cis-trans isomerase activity"/>
    <property type="evidence" value="ECO:0007669"/>
    <property type="project" value="UniProtKB-KW"/>
</dbReference>
<dbReference type="InterPro" id="IPR046357">
    <property type="entry name" value="PPIase_dom_sf"/>
</dbReference>
<evidence type="ECO:0000313" key="8">
    <source>
        <dbReference type="EMBL" id="KAK3794527.1"/>
    </source>
</evidence>
<evidence type="ECO:0000256" key="3">
    <source>
        <dbReference type="ARBA" id="ARBA00023110"/>
    </source>
</evidence>
<evidence type="ECO:0000256" key="5">
    <source>
        <dbReference type="PROSITE-ProRule" id="PRU00277"/>
    </source>
</evidence>
<name>A0AAE1AV92_9GAST</name>
<reference evidence="8" key="1">
    <citation type="journal article" date="2023" name="G3 (Bethesda)">
        <title>A reference genome for the long-term kleptoplast-retaining sea slug Elysia crispata morphotype clarki.</title>
        <authorList>
            <person name="Eastman K.E."/>
            <person name="Pendleton A.L."/>
            <person name="Shaikh M.A."/>
            <person name="Suttiyut T."/>
            <person name="Ogas R."/>
            <person name="Tomko P."/>
            <person name="Gavelis G."/>
            <person name="Widhalm J.R."/>
            <person name="Wisecaver J.H."/>
        </authorList>
    </citation>
    <scope>NUCLEOTIDE SEQUENCE</scope>
    <source>
        <strain evidence="8">ECLA1</strain>
    </source>
</reference>
<dbReference type="PANTHER" id="PTHR10516">
    <property type="entry name" value="PEPTIDYL-PROLYL CIS-TRANS ISOMERASE"/>
    <property type="match status" value="1"/>
</dbReference>
<gene>
    <name evidence="8" type="ORF">RRG08_003678</name>
</gene>